<evidence type="ECO:0000259" key="12">
    <source>
        <dbReference type="SMART" id="SM01016"/>
    </source>
</evidence>
<dbReference type="SMART" id="SM00836">
    <property type="entry name" value="DALR_1"/>
    <property type="match status" value="1"/>
</dbReference>
<dbReference type="Gene3D" id="3.40.50.620">
    <property type="entry name" value="HUPs"/>
    <property type="match status" value="1"/>
</dbReference>
<evidence type="ECO:0000313" key="14">
    <source>
        <dbReference type="Proteomes" id="UP000035900"/>
    </source>
</evidence>
<dbReference type="PRINTS" id="PR01038">
    <property type="entry name" value="TRNASYNTHARG"/>
</dbReference>
<evidence type="ECO:0000256" key="6">
    <source>
        <dbReference type="ARBA" id="ARBA00022917"/>
    </source>
</evidence>
<dbReference type="SUPFAM" id="SSF55190">
    <property type="entry name" value="Arginyl-tRNA synthetase (ArgRS), N-terminal 'additional' domain"/>
    <property type="match status" value="1"/>
</dbReference>
<protein>
    <recommendedName>
        <fullName evidence="9">Arginine--tRNA ligase</fullName>
        <ecNumber evidence="9">6.1.1.19</ecNumber>
    </recommendedName>
    <alternativeName>
        <fullName evidence="9">Arginyl-tRNA synthetase</fullName>
        <shortName evidence="9">ArgRS</shortName>
    </alternativeName>
</protein>
<feature type="domain" description="DALR anticodon binding" evidence="11">
    <location>
        <begin position="478"/>
        <end position="592"/>
    </location>
</feature>
<dbReference type="OrthoDB" id="9805987at2"/>
<reference evidence="13 14" key="1">
    <citation type="journal article" date="2004" name="Int. J. Syst. Evol. Microbiol.">
        <title>Kaistella koreensis gen. nov., sp. nov., a novel member of the Chryseobacterium-Bergeyella-Riemerella branch.</title>
        <authorList>
            <person name="Kim M.K."/>
            <person name="Im W.T."/>
            <person name="Shin Y.K."/>
            <person name="Lim J.H."/>
            <person name="Kim S.H."/>
            <person name="Lee B.C."/>
            <person name="Park M.Y."/>
            <person name="Lee K.Y."/>
            <person name="Lee S.T."/>
        </authorList>
    </citation>
    <scope>NUCLEOTIDE SEQUENCE [LARGE SCALE GENOMIC DNA]</scope>
    <source>
        <strain evidence="13 14">CCUG 49689</strain>
    </source>
</reference>
<evidence type="ECO:0000259" key="11">
    <source>
        <dbReference type="SMART" id="SM00836"/>
    </source>
</evidence>
<name>A0A0J7LTK9_9FLAO</name>
<dbReference type="Pfam" id="PF03485">
    <property type="entry name" value="Arg_tRNA_synt_N"/>
    <property type="match status" value="1"/>
</dbReference>
<dbReference type="NCBIfam" id="TIGR00456">
    <property type="entry name" value="argS"/>
    <property type="match status" value="1"/>
</dbReference>
<comment type="subcellular location">
    <subcellularLocation>
        <location evidence="9">Cytoplasm</location>
    </subcellularLocation>
</comment>
<dbReference type="EC" id="6.1.1.19" evidence="9"/>
<dbReference type="PATRIC" id="fig|1304281.5.peg.462"/>
<feature type="short sequence motif" description="'HIGH' region" evidence="9">
    <location>
        <begin position="125"/>
        <end position="135"/>
    </location>
</feature>
<evidence type="ECO:0000256" key="1">
    <source>
        <dbReference type="ARBA" id="ARBA00005594"/>
    </source>
</evidence>
<evidence type="ECO:0000256" key="8">
    <source>
        <dbReference type="ARBA" id="ARBA00049339"/>
    </source>
</evidence>
<dbReference type="SMART" id="SM01016">
    <property type="entry name" value="Arg_tRNA_synt_N"/>
    <property type="match status" value="1"/>
</dbReference>
<keyword evidence="2 9" id="KW-0963">Cytoplasm</keyword>
<comment type="catalytic activity">
    <reaction evidence="8 9">
        <text>tRNA(Arg) + L-arginine + ATP = L-arginyl-tRNA(Arg) + AMP + diphosphate</text>
        <dbReference type="Rhea" id="RHEA:20301"/>
        <dbReference type="Rhea" id="RHEA-COMP:9658"/>
        <dbReference type="Rhea" id="RHEA-COMP:9673"/>
        <dbReference type="ChEBI" id="CHEBI:30616"/>
        <dbReference type="ChEBI" id="CHEBI:32682"/>
        <dbReference type="ChEBI" id="CHEBI:33019"/>
        <dbReference type="ChEBI" id="CHEBI:78442"/>
        <dbReference type="ChEBI" id="CHEBI:78513"/>
        <dbReference type="ChEBI" id="CHEBI:456215"/>
        <dbReference type="EC" id="6.1.1.19"/>
    </reaction>
</comment>
<gene>
    <name evidence="9" type="primary">argS</name>
    <name evidence="13" type="ORF">ACM44_02130</name>
</gene>
<dbReference type="PANTHER" id="PTHR11956:SF5">
    <property type="entry name" value="ARGININE--TRNA LIGASE, CYTOPLASMIC"/>
    <property type="match status" value="1"/>
</dbReference>
<dbReference type="SUPFAM" id="SSF52374">
    <property type="entry name" value="Nucleotidylyl transferase"/>
    <property type="match status" value="1"/>
</dbReference>
<dbReference type="HAMAP" id="MF_00123">
    <property type="entry name" value="Arg_tRNA_synth"/>
    <property type="match status" value="1"/>
</dbReference>
<dbReference type="Gene3D" id="3.30.1360.70">
    <property type="entry name" value="Arginyl tRNA synthetase N-terminal domain"/>
    <property type="match status" value="1"/>
</dbReference>
<keyword evidence="14" id="KW-1185">Reference proteome</keyword>
<evidence type="ECO:0000256" key="4">
    <source>
        <dbReference type="ARBA" id="ARBA00022741"/>
    </source>
</evidence>
<comment type="subunit">
    <text evidence="9">Monomer.</text>
</comment>
<keyword evidence="4 9" id="KW-0547">Nucleotide-binding</keyword>
<dbReference type="Proteomes" id="UP000035900">
    <property type="component" value="Unassembled WGS sequence"/>
</dbReference>
<dbReference type="SUPFAM" id="SSF47323">
    <property type="entry name" value="Anticodon-binding domain of a subclass of class I aminoacyl-tRNA synthetases"/>
    <property type="match status" value="1"/>
</dbReference>
<dbReference type="Pfam" id="PF05746">
    <property type="entry name" value="DALR_1"/>
    <property type="match status" value="1"/>
</dbReference>
<dbReference type="RefSeq" id="WP_048498461.1">
    <property type="nucleotide sequence ID" value="NZ_LFNG01000003.1"/>
</dbReference>
<dbReference type="GO" id="GO:0004814">
    <property type="term" value="F:arginine-tRNA ligase activity"/>
    <property type="evidence" value="ECO:0007669"/>
    <property type="project" value="UniProtKB-UniRule"/>
</dbReference>
<feature type="domain" description="Arginyl tRNA synthetase N-terminal" evidence="12">
    <location>
        <begin position="5"/>
        <end position="92"/>
    </location>
</feature>
<comment type="similarity">
    <text evidence="1 9 10">Belongs to the class-I aminoacyl-tRNA synthetase family.</text>
</comment>
<dbReference type="PROSITE" id="PS00178">
    <property type="entry name" value="AA_TRNA_LIGASE_I"/>
    <property type="match status" value="1"/>
</dbReference>
<evidence type="ECO:0000256" key="10">
    <source>
        <dbReference type="RuleBase" id="RU363038"/>
    </source>
</evidence>
<dbReference type="GO" id="GO:0005524">
    <property type="term" value="F:ATP binding"/>
    <property type="evidence" value="ECO:0007669"/>
    <property type="project" value="UniProtKB-UniRule"/>
</dbReference>
<dbReference type="GO" id="GO:0005737">
    <property type="term" value="C:cytoplasm"/>
    <property type="evidence" value="ECO:0007669"/>
    <property type="project" value="UniProtKB-SubCell"/>
</dbReference>
<dbReference type="InterPro" id="IPR005148">
    <property type="entry name" value="Arg-tRNA-synth_N"/>
</dbReference>
<keyword evidence="6 9" id="KW-0648">Protein biosynthesis</keyword>
<keyword evidence="7 9" id="KW-0030">Aminoacyl-tRNA synthetase</keyword>
<sequence length="592" mass="67806">MNIKETIHHKLTEIVQSLYQLDDQNDPKKVQLEVQETNPDHDGDFTIVTFPLVKVLKKSPDLIAVELGDALETQTDFVESYTVLKGFLNLKIKNEFFLANFNGTKENFDKIVKKDETVMVEYSSPNTNKPLHLGHIRNNLLGYSVSQILKEDGYNVIKTQIINDRGIHICKSMLAWEKFGNGETPQTTNTKGDKFVGNYYVEFDKNYKAQIKELILTGQTEEEAKKNAPIILEAQKMLLDWEKGDEKVRNLWNEMNSWVYEGFGETYKRLGVDFDQVQYESNTYILGKDLIQEGLIKGILFQKDDGSVWCDLTEEGLDQKLLLRSDGTSVYMTQDLGTAVERFKDNDIQKLIYTVGNEQDYHFDVLFKILKKLGYHWAENLYHLSYGMVELPEGKMKSREGTVVDADDLMQEMYETAKEKAKELGKLETLSEVEKEKSYETVGLGALKYFMLKVDPKKKMLFNPKESIDFNGNTGPFIQYTYARIQSLLAKANFVEKPLSTHELNDSEKELVMNLSNFKQVVSKSAETLSPALVANYVYDLVKSYNSFYQNNPILNQPDENAKQFRLELSSLTGKTIKKGLSLLGIGTVDRM</sequence>
<dbReference type="PANTHER" id="PTHR11956">
    <property type="entry name" value="ARGINYL-TRNA SYNTHETASE"/>
    <property type="match status" value="1"/>
</dbReference>
<evidence type="ECO:0000256" key="5">
    <source>
        <dbReference type="ARBA" id="ARBA00022840"/>
    </source>
</evidence>
<evidence type="ECO:0000256" key="2">
    <source>
        <dbReference type="ARBA" id="ARBA00022490"/>
    </source>
</evidence>
<dbReference type="InterPro" id="IPR036695">
    <property type="entry name" value="Arg-tRNA-synth_N_sf"/>
</dbReference>
<dbReference type="InterPro" id="IPR001412">
    <property type="entry name" value="aa-tRNA-synth_I_CS"/>
</dbReference>
<comment type="caution">
    <text evidence="13">The sequence shown here is derived from an EMBL/GenBank/DDBJ whole genome shotgun (WGS) entry which is preliminary data.</text>
</comment>
<dbReference type="FunFam" id="3.40.50.620:FF:000125">
    <property type="entry name" value="Arginine--tRNA ligase"/>
    <property type="match status" value="1"/>
</dbReference>
<dbReference type="STRING" id="1304281.ACM44_02130"/>
<keyword evidence="3 9" id="KW-0436">Ligase</keyword>
<dbReference type="Gene3D" id="1.10.730.10">
    <property type="entry name" value="Isoleucyl-tRNA Synthetase, Domain 1"/>
    <property type="match status" value="1"/>
</dbReference>
<dbReference type="InterPro" id="IPR001278">
    <property type="entry name" value="Arg-tRNA-ligase"/>
</dbReference>
<dbReference type="InterPro" id="IPR008909">
    <property type="entry name" value="DALR_anticod-bd"/>
</dbReference>
<accession>A0A0J7LTK9</accession>
<evidence type="ECO:0000256" key="7">
    <source>
        <dbReference type="ARBA" id="ARBA00023146"/>
    </source>
</evidence>
<proteinExistence type="inferred from homology"/>
<dbReference type="InterPro" id="IPR014729">
    <property type="entry name" value="Rossmann-like_a/b/a_fold"/>
</dbReference>
<keyword evidence="5 9" id="KW-0067">ATP-binding</keyword>
<dbReference type="InterPro" id="IPR035684">
    <property type="entry name" value="ArgRS_core"/>
</dbReference>
<evidence type="ECO:0000256" key="3">
    <source>
        <dbReference type="ARBA" id="ARBA00022598"/>
    </source>
</evidence>
<dbReference type="EMBL" id="LFNG01000003">
    <property type="protein sequence ID" value="KMQ72265.1"/>
    <property type="molecule type" value="Genomic_DNA"/>
</dbReference>
<evidence type="ECO:0000313" key="13">
    <source>
        <dbReference type="EMBL" id="KMQ72265.1"/>
    </source>
</evidence>
<dbReference type="Pfam" id="PF00750">
    <property type="entry name" value="tRNA-synt_1d"/>
    <property type="match status" value="1"/>
</dbReference>
<dbReference type="InterPro" id="IPR009080">
    <property type="entry name" value="tRNAsynth_Ia_anticodon-bd"/>
</dbReference>
<dbReference type="GO" id="GO:0006420">
    <property type="term" value="P:arginyl-tRNA aminoacylation"/>
    <property type="evidence" value="ECO:0007669"/>
    <property type="project" value="UniProtKB-UniRule"/>
</dbReference>
<evidence type="ECO:0000256" key="9">
    <source>
        <dbReference type="HAMAP-Rule" id="MF_00123"/>
    </source>
</evidence>
<organism evidence="13 14">
    <name type="scientific">Chryseobacterium koreense CCUG 49689</name>
    <dbReference type="NCBI Taxonomy" id="1304281"/>
    <lineage>
        <taxon>Bacteria</taxon>
        <taxon>Pseudomonadati</taxon>
        <taxon>Bacteroidota</taxon>
        <taxon>Flavobacteriia</taxon>
        <taxon>Flavobacteriales</taxon>
        <taxon>Weeksellaceae</taxon>
        <taxon>Chryseobacterium group</taxon>
        <taxon>Chryseobacterium</taxon>
    </lineage>
</organism>
<dbReference type="FunFam" id="1.10.730.10:FF:000006">
    <property type="entry name" value="Arginyl-tRNA synthetase 2, mitochondrial"/>
    <property type="match status" value="1"/>
</dbReference>
<dbReference type="AlphaFoldDB" id="A0A0J7LTK9"/>